<reference evidence="9" key="1">
    <citation type="journal article" date="2021" name="IMA Fungus">
        <title>Genomic characterization of three marine fungi, including Emericellopsis atlantica sp. nov. with signatures of a generalist lifestyle and marine biomass degradation.</title>
        <authorList>
            <person name="Hagestad O.C."/>
            <person name="Hou L."/>
            <person name="Andersen J.H."/>
            <person name="Hansen E.H."/>
            <person name="Altermark B."/>
            <person name="Li C."/>
            <person name="Kuhnert E."/>
            <person name="Cox R.J."/>
            <person name="Crous P.W."/>
            <person name="Spatafora J.W."/>
            <person name="Lail K."/>
            <person name="Amirebrahimi M."/>
            <person name="Lipzen A."/>
            <person name="Pangilinan J."/>
            <person name="Andreopoulos W."/>
            <person name="Hayes R.D."/>
            <person name="Ng V."/>
            <person name="Grigoriev I.V."/>
            <person name="Jackson S.A."/>
            <person name="Sutton T.D.S."/>
            <person name="Dobson A.D.W."/>
            <person name="Rama T."/>
        </authorList>
    </citation>
    <scope>NUCLEOTIDE SEQUENCE</scope>
    <source>
        <strain evidence="9">TRa3180A</strain>
    </source>
</reference>
<evidence type="ECO:0000256" key="5">
    <source>
        <dbReference type="ARBA" id="ARBA00023284"/>
    </source>
</evidence>
<dbReference type="GO" id="GO:0005739">
    <property type="term" value="C:mitochondrion"/>
    <property type="evidence" value="ECO:0007669"/>
    <property type="project" value="TreeGrafter"/>
</dbReference>
<dbReference type="GO" id="GO:0005777">
    <property type="term" value="C:peroxisome"/>
    <property type="evidence" value="ECO:0007669"/>
    <property type="project" value="TreeGrafter"/>
</dbReference>
<dbReference type="SUPFAM" id="SSF52833">
    <property type="entry name" value="Thioredoxin-like"/>
    <property type="match status" value="1"/>
</dbReference>
<dbReference type="GO" id="GO:0042744">
    <property type="term" value="P:hydrogen peroxide catabolic process"/>
    <property type="evidence" value="ECO:0007669"/>
    <property type="project" value="TreeGrafter"/>
</dbReference>
<keyword evidence="5 7" id="KW-0676">Redox-active center</keyword>
<comment type="function">
    <text evidence="7">Thiol-specific peroxidase that catalyzes the reduction of hydrogen peroxide and organic hydroperoxides to water and alcohols, respectively. Plays a role in cell protection against oxidative stress by detoxifying peroxides.</text>
</comment>
<evidence type="ECO:0000256" key="2">
    <source>
        <dbReference type="ARBA" id="ARBA00022559"/>
    </source>
</evidence>
<dbReference type="Pfam" id="PF08534">
    <property type="entry name" value="Redoxin"/>
    <property type="match status" value="1"/>
</dbReference>
<dbReference type="CDD" id="cd03013">
    <property type="entry name" value="PRX5_like"/>
    <property type="match status" value="1"/>
</dbReference>
<protein>
    <submittedName>
        <fullName evidence="9">Redoxin</fullName>
    </submittedName>
</protein>
<dbReference type="Proteomes" id="UP000887226">
    <property type="component" value="Unassembled WGS sequence"/>
</dbReference>
<dbReference type="EMBL" id="MU253771">
    <property type="protein sequence ID" value="KAG9247459.1"/>
    <property type="molecule type" value="Genomic_DNA"/>
</dbReference>
<keyword evidence="2 7" id="KW-0575">Peroxidase</keyword>
<comment type="caution">
    <text evidence="9">The sequence shown here is derived from an EMBL/GenBank/DDBJ whole genome shotgun (WGS) entry which is preliminary data.</text>
</comment>
<sequence>MASFALRRLALSSSARSFHSSARSLIKVGDKLPNLDVLVENSPGNKVNLSEFTKGKALIIGVPAAFSPSCSESHVPGYINHKALKDAGNVFVVAVNDPFVTKAWGASLDPEGISGIRFLGDPTAKFTEAIDLAFDGAAIFGGPRSKRYAMEVEGGNVTSLHVEPDNTGLNVSAAEKVLG</sequence>
<proteinExistence type="inferred from homology"/>
<comment type="similarity">
    <text evidence="1 7">Belongs to the peroxiredoxin family. Prx5 subfamily.</text>
</comment>
<dbReference type="OrthoDB" id="1882547at2759"/>
<feature type="domain" description="Redoxin" evidence="8">
    <location>
        <begin position="27"/>
        <end position="178"/>
    </location>
</feature>
<dbReference type="GO" id="GO:0008379">
    <property type="term" value="F:thioredoxin peroxidase activity"/>
    <property type="evidence" value="ECO:0007669"/>
    <property type="project" value="InterPro"/>
</dbReference>
<accession>A0A9P7Z8H1</accession>
<dbReference type="AlphaFoldDB" id="A0A9P7Z8H1"/>
<name>A0A9P7Z8H1_9HELO</name>
<evidence type="ECO:0000256" key="7">
    <source>
        <dbReference type="RuleBase" id="RU366011"/>
    </source>
</evidence>
<keyword evidence="10" id="KW-1185">Reference proteome</keyword>
<dbReference type="InterPro" id="IPR036249">
    <property type="entry name" value="Thioredoxin-like_sf"/>
</dbReference>
<feature type="active site" description="Cysteine sulfenic acid (-SOH) intermediate" evidence="6">
    <location>
        <position position="70"/>
    </location>
</feature>
<dbReference type="PANTHER" id="PTHR10430">
    <property type="entry name" value="PEROXIREDOXIN"/>
    <property type="match status" value="1"/>
</dbReference>
<keyword evidence="4 7" id="KW-0560">Oxidoreductase</keyword>
<dbReference type="GO" id="GO:0005829">
    <property type="term" value="C:cytosol"/>
    <property type="evidence" value="ECO:0007669"/>
    <property type="project" value="TreeGrafter"/>
</dbReference>
<evidence type="ECO:0000259" key="8">
    <source>
        <dbReference type="Pfam" id="PF08534"/>
    </source>
</evidence>
<dbReference type="PANTHER" id="PTHR10430:SF39">
    <property type="entry name" value="PEROXISOMAL MEMBRANE ASSOCIATED PROTEIN 20"/>
    <property type="match status" value="1"/>
</dbReference>
<organism evidence="9 10">
    <name type="scientific">Calycina marina</name>
    <dbReference type="NCBI Taxonomy" id="1763456"/>
    <lineage>
        <taxon>Eukaryota</taxon>
        <taxon>Fungi</taxon>
        <taxon>Dikarya</taxon>
        <taxon>Ascomycota</taxon>
        <taxon>Pezizomycotina</taxon>
        <taxon>Leotiomycetes</taxon>
        <taxon>Helotiales</taxon>
        <taxon>Pezizellaceae</taxon>
        <taxon>Calycina</taxon>
    </lineage>
</organism>
<evidence type="ECO:0000256" key="3">
    <source>
        <dbReference type="ARBA" id="ARBA00022862"/>
    </source>
</evidence>
<evidence type="ECO:0000256" key="1">
    <source>
        <dbReference type="ARBA" id="ARBA00010505"/>
    </source>
</evidence>
<dbReference type="GO" id="GO:0045454">
    <property type="term" value="P:cell redox homeostasis"/>
    <property type="evidence" value="ECO:0007669"/>
    <property type="project" value="TreeGrafter"/>
</dbReference>
<dbReference type="GO" id="GO:0034599">
    <property type="term" value="P:cellular response to oxidative stress"/>
    <property type="evidence" value="ECO:0007669"/>
    <property type="project" value="InterPro"/>
</dbReference>
<gene>
    <name evidence="9" type="ORF">BJ878DRAFT_454220</name>
</gene>
<keyword evidence="3 7" id="KW-0049">Antioxidant</keyword>
<dbReference type="FunFam" id="3.40.30.10:FF:000159">
    <property type="entry name" value="Peroxiredoxin"/>
    <property type="match status" value="1"/>
</dbReference>
<dbReference type="InterPro" id="IPR037944">
    <property type="entry name" value="PRX5-like"/>
</dbReference>
<dbReference type="InterPro" id="IPR013740">
    <property type="entry name" value="Redoxin"/>
</dbReference>
<evidence type="ECO:0000313" key="10">
    <source>
        <dbReference type="Proteomes" id="UP000887226"/>
    </source>
</evidence>
<evidence type="ECO:0000313" key="9">
    <source>
        <dbReference type="EMBL" id="KAG9247459.1"/>
    </source>
</evidence>
<evidence type="ECO:0000256" key="6">
    <source>
        <dbReference type="PIRSR" id="PIRSR637944-1"/>
    </source>
</evidence>
<dbReference type="Gene3D" id="3.40.30.10">
    <property type="entry name" value="Glutaredoxin"/>
    <property type="match status" value="1"/>
</dbReference>
<evidence type="ECO:0000256" key="4">
    <source>
        <dbReference type="ARBA" id="ARBA00023002"/>
    </source>
</evidence>